<sequence length="319" mass="35234">MAPLDDTTPETRFDSFDVHRTSYKKIGEHAIEVAILVPKNIKPGKHPLIVKFHGGGLVTGDCLYADWIAAFWIPFMHRTSSIVVLPNYRLLPEHTGSDILQDLGDFWAWFNAGGVDDYLSTTPTPTPLELDSNRVLVTGDSAGGYMALMSGLLHAQQGLKAILAQYPMTNYLRMQQTDTLFGLPTPGPEVLAHHLDGVVPGAVVSSAVPPARAGLSYCLAAYDKYLAYFGKEPNMWPIECIENAGSMPPTWIIHGGADSAVNVEDSQAFVKRWTEREVRGEVKLSLLPGMEHGFDIGLKESEEEWLKEGLEWVEEKWLG</sequence>
<dbReference type="PANTHER" id="PTHR48081">
    <property type="entry name" value="AB HYDROLASE SUPERFAMILY PROTEIN C4A8.06C"/>
    <property type="match status" value="1"/>
</dbReference>
<evidence type="ECO:0000256" key="1">
    <source>
        <dbReference type="ARBA" id="ARBA00022801"/>
    </source>
</evidence>
<organism evidence="3 4">
    <name type="scientific">Ampelomyces quisqualis</name>
    <name type="common">Powdery mildew agent</name>
    <dbReference type="NCBI Taxonomy" id="50730"/>
    <lineage>
        <taxon>Eukaryota</taxon>
        <taxon>Fungi</taxon>
        <taxon>Dikarya</taxon>
        <taxon>Ascomycota</taxon>
        <taxon>Pezizomycotina</taxon>
        <taxon>Dothideomycetes</taxon>
        <taxon>Pleosporomycetidae</taxon>
        <taxon>Pleosporales</taxon>
        <taxon>Pleosporineae</taxon>
        <taxon>Phaeosphaeriaceae</taxon>
        <taxon>Ampelomyces</taxon>
    </lineage>
</organism>
<dbReference type="OrthoDB" id="19653at2759"/>
<dbReference type="InterPro" id="IPR029058">
    <property type="entry name" value="AB_hydrolase_fold"/>
</dbReference>
<protein>
    <submittedName>
        <fullName evidence="3">Alpha/Beta hydrolase protein</fullName>
    </submittedName>
</protein>
<dbReference type="Proteomes" id="UP000800096">
    <property type="component" value="Unassembled WGS sequence"/>
</dbReference>
<reference evidence="3" key="1">
    <citation type="journal article" date="2020" name="Stud. Mycol.">
        <title>101 Dothideomycetes genomes: a test case for predicting lifestyles and emergence of pathogens.</title>
        <authorList>
            <person name="Haridas S."/>
            <person name="Albert R."/>
            <person name="Binder M."/>
            <person name="Bloem J."/>
            <person name="Labutti K."/>
            <person name="Salamov A."/>
            <person name="Andreopoulos B."/>
            <person name="Baker S."/>
            <person name="Barry K."/>
            <person name="Bills G."/>
            <person name="Bluhm B."/>
            <person name="Cannon C."/>
            <person name="Castanera R."/>
            <person name="Culley D."/>
            <person name="Daum C."/>
            <person name="Ezra D."/>
            <person name="Gonzalez J."/>
            <person name="Henrissat B."/>
            <person name="Kuo A."/>
            <person name="Liang C."/>
            <person name="Lipzen A."/>
            <person name="Lutzoni F."/>
            <person name="Magnuson J."/>
            <person name="Mondo S."/>
            <person name="Nolan M."/>
            <person name="Ohm R."/>
            <person name="Pangilinan J."/>
            <person name="Park H.-J."/>
            <person name="Ramirez L."/>
            <person name="Alfaro M."/>
            <person name="Sun H."/>
            <person name="Tritt A."/>
            <person name="Yoshinaga Y."/>
            <person name="Zwiers L.-H."/>
            <person name="Turgeon B."/>
            <person name="Goodwin S."/>
            <person name="Spatafora J."/>
            <person name="Crous P."/>
            <person name="Grigoriev I."/>
        </authorList>
    </citation>
    <scope>NUCLEOTIDE SEQUENCE</scope>
    <source>
        <strain evidence="3">HMLAC05119</strain>
    </source>
</reference>
<dbReference type="SUPFAM" id="SSF53474">
    <property type="entry name" value="alpha/beta-Hydrolases"/>
    <property type="match status" value="1"/>
</dbReference>
<accession>A0A6A5QXJ9</accession>
<dbReference type="InterPro" id="IPR013094">
    <property type="entry name" value="AB_hydrolase_3"/>
</dbReference>
<dbReference type="EMBL" id="ML979133">
    <property type="protein sequence ID" value="KAF1919364.1"/>
    <property type="molecule type" value="Genomic_DNA"/>
</dbReference>
<proteinExistence type="predicted"/>
<keyword evidence="1 3" id="KW-0378">Hydrolase</keyword>
<dbReference type="InterPro" id="IPR050300">
    <property type="entry name" value="GDXG_lipolytic_enzyme"/>
</dbReference>
<dbReference type="Gene3D" id="3.40.50.1820">
    <property type="entry name" value="alpha/beta hydrolase"/>
    <property type="match status" value="1"/>
</dbReference>
<dbReference type="GO" id="GO:0016787">
    <property type="term" value="F:hydrolase activity"/>
    <property type="evidence" value="ECO:0007669"/>
    <property type="project" value="UniProtKB-KW"/>
</dbReference>
<feature type="domain" description="Alpha/beta hydrolase fold-3" evidence="2">
    <location>
        <begin position="49"/>
        <end position="173"/>
    </location>
</feature>
<dbReference type="Pfam" id="PF07859">
    <property type="entry name" value="Abhydrolase_3"/>
    <property type="match status" value="1"/>
</dbReference>
<evidence type="ECO:0000259" key="2">
    <source>
        <dbReference type="Pfam" id="PF07859"/>
    </source>
</evidence>
<keyword evidence="4" id="KW-1185">Reference proteome</keyword>
<name>A0A6A5QXJ9_AMPQU</name>
<gene>
    <name evidence="3" type="ORF">BDU57DRAFT_491646</name>
</gene>
<dbReference type="AlphaFoldDB" id="A0A6A5QXJ9"/>
<dbReference type="PANTHER" id="PTHR48081:SF3">
    <property type="entry name" value="ALPHA_BETA HYDROLASE FOLD-3 DOMAIN-CONTAINING PROTEIN"/>
    <property type="match status" value="1"/>
</dbReference>
<evidence type="ECO:0000313" key="3">
    <source>
        <dbReference type="EMBL" id="KAF1919364.1"/>
    </source>
</evidence>
<evidence type="ECO:0000313" key="4">
    <source>
        <dbReference type="Proteomes" id="UP000800096"/>
    </source>
</evidence>